<dbReference type="GO" id="GO:0008168">
    <property type="term" value="F:methyltransferase activity"/>
    <property type="evidence" value="ECO:0007669"/>
    <property type="project" value="UniProtKB-KW"/>
</dbReference>
<dbReference type="RefSeq" id="WP_015336101.1">
    <property type="nucleotide sequence ID" value="NC_020055.1"/>
</dbReference>
<dbReference type="HOGENOM" id="CLU_000445_52_5_7"/>
<accession>L0RBA4</accession>
<dbReference type="PANTHER" id="PTHR42942:SF1">
    <property type="entry name" value="ALKYLTRANSFERASE-LIKE PROTEIN 1"/>
    <property type="match status" value="1"/>
</dbReference>
<gene>
    <name evidence="3" type="ORF">DESAM_21216</name>
</gene>
<organism evidence="3 4">
    <name type="scientific">Maridesulfovibrio hydrothermalis AM13 = DSM 14728</name>
    <dbReference type="NCBI Taxonomy" id="1121451"/>
    <lineage>
        <taxon>Bacteria</taxon>
        <taxon>Pseudomonadati</taxon>
        <taxon>Thermodesulfobacteriota</taxon>
        <taxon>Desulfovibrionia</taxon>
        <taxon>Desulfovibrionales</taxon>
        <taxon>Desulfovibrionaceae</taxon>
        <taxon>Maridesulfovibrio</taxon>
    </lineage>
</organism>
<reference evidence="3 4" key="1">
    <citation type="submission" date="2012-10" db="EMBL/GenBank/DDBJ databases">
        <authorList>
            <person name="Genoscope - CEA"/>
        </authorList>
    </citation>
    <scope>NUCLEOTIDE SEQUENCE [LARGE SCALE GENOMIC DNA]</scope>
    <source>
        <strain evidence="4">AM13 / DSM 14728</strain>
    </source>
</reference>
<dbReference type="GO" id="GO:0032259">
    <property type="term" value="P:methylation"/>
    <property type="evidence" value="ECO:0007669"/>
    <property type="project" value="UniProtKB-KW"/>
</dbReference>
<dbReference type="GO" id="GO:0006281">
    <property type="term" value="P:DNA repair"/>
    <property type="evidence" value="ECO:0007669"/>
    <property type="project" value="InterPro"/>
</dbReference>
<dbReference type="CDD" id="cd06445">
    <property type="entry name" value="ATase"/>
    <property type="match status" value="1"/>
</dbReference>
<keyword evidence="4" id="KW-1185">Reference proteome</keyword>
<dbReference type="EMBL" id="FO203522">
    <property type="protein sequence ID" value="CCO23497.1"/>
    <property type="molecule type" value="Genomic_DNA"/>
</dbReference>
<dbReference type="STRING" id="1121451.DESAM_21216"/>
<feature type="domain" description="Methylated-DNA-[protein]-cysteine S-methyltransferase DNA binding" evidence="2">
    <location>
        <begin position="6"/>
        <end position="86"/>
    </location>
</feature>
<sequence>MAIQIFTARVIDITGSIPKGKVTTYGGVAAMAGNPRAARQVARILHTCSEKEDLPWHRVINQKGRISLKRGQGYEEQRGLLELEGVVFDLSGRVDFDEFLWIP</sequence>
<dbReference type="PATRIC" id="fig|1121451.3.peg.1467"/>
<dbReference type="InterPro" id="IPR036217">
    <property type="entry name" value="MethylDNA_cys_MeTrfase_DNAb"/>
</dbReference>
<dbReference type="SUPFAM" id="SSF46767">
    <property type="entry name" value="Methylated DNA-protein cysteine methyltransferase, C-terminal domain"/>
    <property type="match status" value="1"/>
</dbReference>
<dbReference type="AlphaFoldDB" id="L0RBA4"/>
<name>L0RBA4_9BACT</name>
<dbReference type="InterPro" id="IPR036388">
    <property type="entry name" value="WH-like_DNA-bd_sf"/>
</dbReference>
<dbReference type="PANTHER" id="PTHR42942">
    <property type="entry name" value="6-O-METHYLGUANINE DNA METHYLTRANSFERASE"/>
    <property type="match status" value="1"/>
</dbReference>
<keyword evidence="3" id="KW-0808">Transferase</keyword>
<evidence type="ECO:0000313" key="4">
    <source>
        <dbReference type="Proteomes" id="UP000010808"/>
    </source>
</evidence>
<keyword evidence="1" id="KW-0227">DNA damage</keyword>
<keyword evidence="3" id="KW-0489">Methyltransferase</keyword>
<proteinExistence type="predicted"/>
<dbReference type="InterPro" id="IPR014048">
    <property type="entry name" value="MethylDNA_cys_MeTrfase_DNA-bd"/>
</dbReference>
<dbReference type="Pfam" id="PF01035">
    <property type="entry name" value="DNA_binding_1"/>
    <property type="match status" value="1"/>
</dbReference>
<evidence type="ECO:0000256" key="1">
    <source>
        <dbReference type="ARBA" id="ARBA00022763"/>
    </source>
</evidence>
<dbReference type="Proteomes" id="UP000010808">
    <property type="component" value="Chromosome"/>
</dbReference>
<dbReference type="InterPro" id="IPR052520">
    <property type="entry name" value="ATL_DNA_repair"/>
</dbReference>
<evidence type="ECO:0000313" key="3">
    <source>
        <dbReference type="EMBL" id="CCO23497.1"/>
    </source>
</evidence>
<dbReference type="KEGG" id="dhy:DESAM_21216"/>
<dbReference type="Gene3D" id="1.10.10.10">
    <property type="entry name" value="Winged helix-like DNA-binding domain superfamily/Winged helix DNA-binding domain"/>
    <property type="match status" value="1"/>
</dbReference>
<protein>
    <submittedName>
        <fullName evidence="3">Methylated-DNA-(Protein)-cysteine S-methyltransferase DNA binding</fullName>
    </submittedName>
</protein>
<evidence type="ECO:0000259" key="2">
    <source>
        <dbReference type="Pfam" id="PF01035"/>
    </source>
</evidence>
<dbReference type="eggNOG" id="COG3695">
    <property type="taxonomic scope" value="Bacteria"/>
</dbReference>